<dbReference type="InterPro" id="IPR002645">
    <property type="entry name" value="STAS_dom"/>
</dbReference>
<evidence type="ECO:0000313" key="3">
    <source>
        <dbReference type="EMBL" id="SJZ35687.1"/>
    </source>
</evidence>
<dbReference type="Gene3D" id="3.30.750.24">
    <property type="entry name" value="STAS domain"/>
    <property type="match status" value="1"/>
</dbReference>
<dbReference type="PROSITE" id="PS50801">
    <property type="entry name" value="STAS"/>
    <property type="match status" value="1"/>
</dbReference>
<evidence type="ECO:0000256" key="1">
    <source>
        <dbReference type="SAM" id="MobiDB-lite"/>
    </source>
</evidence>
<evidence type="ECO:0000313" key="4">
    <source>
        <dbReference type="Proteomes" id="UP000190637"/>
    </source>
</evidence>
<dbReference type="EMBL" id="FUWS01000001">
    <property type="protein sequence ID" value="SJZ35687.1"/>
    <property type="molecule type" value="Genomic_DNA"/>
</dbReference>
<dbReference type="AlphaFoldDB" id="A0A1T4K045"/>
<dbReference type="Pfam" id="PF01740">
    <property type="entry name" value="STAS"/>
    <property type="match status" value="1"/>
</dbReference>
<accession>A0A1T4K045</accession>
<feature type="domain" description="STAS" evidence="2">
    <location>
        <begin position="34"/>
        <end position="117"/>
    </location>
</feature>
<proteinExistence type="predicted"/>
<dbReference type="InterPro" id="IPR036513">
    <property type="entry name" value="STAS_dom_sf"/>
</dbReference>
<dbReference type="SUPFAM" id="SSF52091">
    <property type="entry name" value="SpoIIaa-like"/>
    <property type="match status" value="1"/>
</dbReference>
<dbReference type="Proteomes" id="UP000190637">
    <property type="component" value="Unassembled WGS sequence"/>
</dbReference>
<sequence length="144" mass="15860">MHQMTQMTADVSYAGRGAIAAFPHSIEARHRHGLREQLLWLANQRIGELVIDVGAALMCDEALAGIVERVRTRATARGIRVSLITTPDSPAERVLARAGLTRSLTVYRTREEALRALTETPVPAQRRSAPSTAEQRAARTLPKR</sequence>
<feature type="region of interest" description="Disordered" evidence="1">
    <location>
        <begin position="120"/>
        <end position="144"/>
    </location>
</feature>
<evidence type="ECO:0000259" key="2">
    <source>
        <dbReference type="PROSITE" id="PS50801"/>
    </source>
</evidence>
<gene>
    <name evidence="3" type="ORF">SAMN02745673_00084</name>
</gene>
<keyword evidence="4" id="KW-1185">Reference proteome</keyword>
<protein>
    <recommendedName>
        <fullName evidence="2">STAS domain-containing protein</fullName>
    </recommendedName>
</protein>
<reference evidence="3 4" key="1">
    <citation type="submission" date="2017-02" db="EMBL/GenBank/DDBJ databases">
        <authorList>
            <person name="Peterson S.W."/>
        </authorList>
    </citation>
    <scope>NUCLEOTIDE SEQUENCE [LARGE SCALE GENOMIC DNA]</scope>
    <source>
        <strain evidence="3 4">DSM 45154</strain>
    </source>
</reference>
<organism evidence="3 4">
    <name type="scientific">Marinactinospora thermotolerans DSM 45154</name>
    <dbReference type="NCBI Taxonomy" id="1122192"/>
    <lineage>
        <taxon>Bacteria</taxon>
        <taxon>Bacillati</taxon>
        <taxon>Actinomycetota</taxon>
        <taxon>Actinomycetes</taxon>
        <taxon>Streptosporangiales</taxon>
        <taxon>Nocardiopsidaceae</taxon>
        <taxon>Marinactinospora</taxon>
    </lineage>
</organism>
<name>A0A1T4K045_9ACTN</name>